<feature type="domain" description="HTH lysR-type" evidence="5">
    <location>
        <begin position="1"/>
        <end position="58"/>
    </location>
</feature>
<dbReference type="InterPro" id="IPR036388">
    <property type="entry name" value="WH-like_DNA-bd_sf"/>
</dbReference>
<dbReference type="InterPro" id="IPR000847">
    <property type="entry name" value="LysR_HTH_N"/>
</dbReference>
<dbReference type="RefSeq" id="WP_250728453.1">
    <property type="nucleotide sequence ID" value="NZ_LT608335.1"/>
</dbReference>
<keyword evidence="3" id="KW-0238">DNA-binding</keyword>
<dbReference type="SUPFAM" id="SSF46785">
    <property type="entry name" value="Winged helix' DNA-binding domain"/>
    <property type="match status" value="1"/>
</dbReference>
<name>A0A212LZD1_9FIRM</name>
<dbReference type="PROSITE" id="PS50931">
    <property type="entry name" value="HTH_LYSR"/>
    <property type="match status" value="1"/>
</dbReference>
<dbReference type="EMBL" id="FMJE01000005">
    <property type="protein sequence ID" value="SCM82878.1"/>
    <property type="molecule type" value="Genomic_DNA"/>
</dbReference>
<keyword evidence="4" id="KW-0804">Transcription</keyword>
<sequence>MDERDWLILHILYEKRNITKTGQTLFLSQPALTTRLRQIEDEVGAKLIYRSGKGIHFTPQGEYLAKSSKEMLTRIQEIKDRITNMHEGVRGTLRIAATHYMTKYKLPRLLKLFKTNYPQMEFKVNTVWSKEVLNLVNTQEAHIGFMRGEYSWPDERKLLFEETMCIASKEPVVIQSLPNLPRISYRTDESVQLLIDSWWRENFTVPPSISMEVDRLDTCKDMVENGHGYAIMGSMILHKTDDVYKIVIRDKNNQPVMRRTWMIYQKESLSINAVRAFVDFSDTIDYLEL</sequence>
<dbReference type="InterPro" id="IPR036390">
    <property type="entry name" value="WH_DNA-bd_sf"/>
</dbReference>
<evidence type="ECO:0000256" key="2">
    <source>
        <dbReference type="ARBA" id="ARBA00023015"/>
    </source>
</evidence>
<gene>
    <name evidence="6" type="primary">yraN</name>
    <name evidence="6" type="ORF">KL86SPO_50650</name>
</gene>
<evidence type="ECO:0000313" key="6">
    <source>
        <dbReference type="EMBL" id="SCM82878.1"/>
    </source>
</evidence>
<organism evidence="6">
    <name type="scientific">uncultured Sporomusa sp</name>
    <dbReference type="NCBI Taxonomy" id="307249"/>
    <lineage>
        <taxon>Bacteria</taxon>
        <taxon>Bacillati</taxon>
        <taxon>Bacillota</taxon>
        <taxon>Negativicutes</taxon>
        <taxon>Selenomonadales</taxon>
        <taxon>Sporomusaceae</taxon>
        <taxon>Sporomusa</taxon>
        <taxon>environmental samples</taxon>
    </lineage>
</organism>
<dbReference type="Gene3D" id="3.40.190.290">
    <property type="match status" value="1"/>
</dbReference>
<evidence type="ECO:0000259" key="5">
    <source>
        <dbReference type="PROSITE" id="PS50931"/>
    </source>
</evidence>
<evidence type="ECO:0000256" key="3">
    <source>
        <dbReference type="ARBA" id="ARBA00023125"/>
    </source>
</evidence>
<dbReference type="PANTHER" id="PTHR30126">
    <property type="entry name" value="HTH-TYPE TRANSCRIPTIONAL REGULATOR"/>
    <property type="match status" value="1"/>
</dbReference>
<proteinExistence type="inferred from homology"/>
<dbReference type="GO" id="GO:0003700">
    <property type="term" value="F:DNA-binding transcription factor activity"/>
    <property type="evidence" value="ECO:0007669"/>
    <property type="project" value="InterPro"/>
</dbReference>
<dbReference type="Pfam" id="PF03466">
    <property type="entry name" value="LysR_substrate"/>
    <property type="match status" value="1"/>
</dbReference>
<dbReference type="Gene3D" id="1.10.10.10">
    <property type="entry name" value="Winged helix-like DNA-binding domain superfamily/Winged helix DNA-binding domain"/>
    <property type="match status" value="1"/>
</dbReference>
<dbReference type="SUPFAM" id="SSF53850">
    <property type="entry name" value="Periplasmic binding protein-like II"/>
    <property type="match status" value="1"/>
</dbReference>
<keyword evidence="2" id="KW-0805">Transcription regulation</keyword>
<dbReference type="CDD" id="cd05466">
    <property type="entry name" value="PBP2_LTTR_substrate"/>
    <property type="match status" value="1"/>
</dbReference>
<protein>
    <submittedName>
        <fullName evidence="6">Uncharacterized HTH-type transcriptional regulator YraN</fullName>
    </submittedName>
</protein>
<dbReference type="GO" id="GO:0000976">
    <property type="term" value="F:transcription cis-regulatory region binding"/>
    <property type="evidence" value="ECO:0007669"/>
    <property type="project" value="TreeGrafter"/>
</dbReference>
<accession>A0A212LZD1</accession>
<dbReference type="PANTHER" id="PTHR30126:SF78">
    <property type="entry name" value="HTH LYSR-TYPE DOMAIN-CONTAINING PROTEIN"/>
    <property type="match status" value="1"/>
</dbReference>
<evidence type="ECO:0000256" key="4">
    <source>
        <dbReference type="ARBA" id="ARBA00023163"/>
    </source>
</evidence>
<dbReference type="Pfam" id="PF00126">
    <property type="entry name" value="HTH_1"/>
    <property type="match status" value="1"/>
</dbReference>
<evidence type="ECO:0000256" key="1">
    <source>
        <dbReference type="ARBA" id="ARBA00009437"/>
    </source>
</evidence>
<reference evidence="6" key="1">
    <citation type="submission" date="2016-08" db="EMBL/GenBank/DDBJ databases">
        <authorList>
            <person name="Seilhamer J.J."/>
        </authorList>
    </citation>
    <scope>NUCLEOTIDE SEQUENCE</scope>
    <source>
        <strain evidence="6">86</strain>
    </source>
</reference>
<dbReference type="InterPro" id="IPR005119">
    <property type="entry name" value="LysR_subst-bd"/>
</dbReference>
<dbReference type="AlphaFoldDB" id="A0A212LZD1"/>
<comment type="similarity">
    <text evidence="1">Belongs to the LysR transcriptional regulatory family.</text>
</comment>